<feature type="signal peptide" evidence="1">
    <location>
        <begin position="1"/>
        <end position="21"/>
    </location>
</feature>
<accession>A0A6P0CHF0</accession>
<reference evidence="2 3" key="1">
    <citation type="submission" date="2020-01" db="EMBL/GenBank/DDBJ databases">
        <title>Sulfitobacter sediminilitoris sp. nov., isolated from a tidal flat.</title>
        <authorList>
            <person name="Park S."/>
            <person name="Yoon J.-H."/>
        </authorList>
    </citation>
    <scope>NUCLEOTIDE SEQUENCE [LARGE SCALE GENOMIC DNA]</scope>
    <source>
        <strain evidence="2 3">JBTF-M27</strain>
    </source>
</reference>
<dbReference type="Proteomes" id="UP000468591">
    <property type="component" value="Unassembled WGS sequence"/>
</dbReference>
<keyword evidence="1" id="KW-0732">Signal</keyword>
<organism evidence="2 3">
    <name type="scientific">Sulfitobacter sediminilitoris</name>
    <dbReference type="NCBI Taxonomy" id="2698830"/>
    <lineage>
        <taxon>Bacteria</taxon>
        <taxon>Pseudomonadati</taxon>
        <taxon>Pseudomonadota</taxon>
        <taxon>Alphaproteobacteria</taxon>
        <taxon>Rhodobacterales</taxon>
        <taxon>Roseobacteraceae</taxon>
        <taxon>Sulfitobacter</taxon>
    </lineage>
</organism>
<keyword evidence="3" id="KW-1185">Reference proteome</keyword>
<dbReference type="EMBL" id="JAABNT010000010">
    <property type="protein sequence ID" value="NEK23884.1"/>
    <property type="molecule type" value="Genomic_DNA"/>
</dbReference>
<proteinExistence type="predicted"/>
<dbReference type="AlphaFoldDB" id="A0A6P0CHF0"/>
<evidence type="ECO:0000256" key="1">
    <source>
        <dbReference type="SAM" id="SignalP"/>
    </source>
</evidence>
<evidence type="ECO:0000313" key="3">
    <source>
        <dbReference type="Proteomes" id="UP000468591"/>
    </source>
</evidence>
<feature type="chain" id="PRO_5026781454" evidence="1">
    <location>
        <begin position="22"/>
        <end position="153"/>
    </location>
</feature>
<comment type="caution">
    <text evidence="2">The sequence shown here is derived from an EMBL/GenBank/DDBJ whole genome shotgun (WGS) entry which is preliminary data.</text>
</comment>
<protein>
    <submittedName>
        <fullName evidence="2">Uncharacterized protein</fullName>
    </submittedName>
</protein>
<name>A0A6P0CHF0_9RHOB</name>
<dbReference type="RefSeq" id="WP_164354798.1">
    <property type="nucleotide sequence ID" value="NZ_JAABNT010000010.1"/>
</dbReference>
<gene>
    <name evidence="2" type="ORF">GV827_15925</name>
</gene>
<sequence length="153" mass="16257">MVQRIFAALVALTVSAGSAMAVSPEAQRLIDRAAADCQSFENGEFDRGDAVTEIELRSKFGTVNAELVDESQYACSSAVSLYCGTGGCILNLILDGETMAWQATGWRLIDWGPDRFLLIGRDGGWCGGTGAEVCYEALVWSNGKILTVGPGPE</sequence>
<evidence type="ECO:0000313" key="2">
    <source>
        <dbReference type="EMBL" id="NEK23884.1"/>
    </source>
</evidence>